<dbReference type="PANTHER" id="PTHR31703:SF2">
    <property type="entry name" value="UPF0669 PROTEIN C6ORF120"/>
    <property type="match status" value="1"/>
</dbReference>
<keyword evidence="5" id="KW-0325">Glycoprotein</keyword>
<accession>A0A1D2AJG2</accession>
<organism evidence="6">
    <name type="scientific">Ornithodoros brasiliensis</name>
    <name type="common">Mouro tick</name>
    <dbReference type="NCBI Taxonomy" id="888526"/>
    <lineage>
        <taxon>Eukaryota</taxon>
        <taxon>Metazoa</taxon>
        <taxon>Ecdysozoa</taxon>
        <taxon>Arthropoda</taxon>
        <taxon>Chelicerata</taxon>
        <taxon>Arachnida</taxon>
        <taxon>Acari</taxon>
        <taxon>Parasitiformes</taxon>
        <taxon>Ixodida</taxon>
        <taxon>Ixodoidea</taxon>
        <taxon>Argasidae</taxon>
        <taxon>Ornithodorinae</taxon>
        <taxon>Ornithodoros</taxon>
    </lineage>
</organism>
<comment type="similarity">
    <text evidence="2">Belongs to the UPF0669 family.</text>
</comment>
<keyword evidence="4" id="KW-0732">Signal</keyword>
<dbReference type="InterPro" id="IPR031420">
    <property type="entry name" value="UPF0669"/>
</dbReference>
<evidence type="ECO:0000256" key="1">
    <source>
        <dbReference type="ARBA" id="ARBA00004613"/>
    </source>
</evidence>
<name>A0A1D2AJG2_ORNBR</name>
<sequence>FCPRIDACMLSKVMPNMGYSWIGCGHRCRRAVCVFLALILHITDATVVFHERVTGSVGSGNFSYYALSTEGATTVFLHPLLGDPDLYIGEGDTQPTYDLSKHKLQSTTCGLERIDIPRSFKRPIGIGIYGHPSHEVSVYELEVQVDNSRDTFFD</sequence>
<evidence type="ECO:0000256" key="3">
    <source>
        <dbReference type="ARBA" id="ARBA00022525"/>
    </source>
</evidence>
<keyword evidence="3" id="KW-0964">Secreted</keyword>
<dbReference type="EMBL" id="GETE01000389">
    <property type="protein sequence ID" value="JAT79133.1"/>
    <property type="molecule type" value="Transcribed_RNA"/>
</dbReference>
<feature type="non-terminal residue" evidence="6">
    <location>
        <position position="154"/>
    </location>
</feature>
<comment type="subcellular location">
    <subcellularLocation>
        <location evidence="1">Secreted</location>
    </subcellularLocation>
</comment>
<evidence type="ECO:0000256" key="4">
    <source>
        <dbReference type="ARBA" id="ARBA00022729"/>
    </source>
</evidence>
<proteinExistence type="inferred from homology"/>
<dbReference type="Pfam" id="PF17065">
    <property type="entry name" value="UPF0669"/>
    <property type="match status" value="1"/>
</dbReference>
<dbReference type="AlphaFoldDB" id="A0A1D2AJG2"/>
<reference evidence="6" key="1">
    <citation type="submission" date="2016-07" db="EMBL/GenBank/DDBJ databases">
        <title>Salivary Glands transcriptome analysis on engorged females of Ornithodoros brasiliensis (Acari:Argasidae).</title>
        <authorList>
            <person name="Simons S.M."/>
            <person name="Carvalho E."/>
            <person name="Junqueira-de-Azevedo I."/>
            <person name="Ho P.L."/>
            <person name="Giovanni D."/>
            <person name="Mendonca R."/>
            <person name="Onofrio V."/>
            <person name="Landulfo G."/>
            <person name="Ramirez D."/>
            <person name="Barros-Battesti D."/>
        </authorList>
    </citation>
    <scope>NUCLEOTIDE SEQUENCE</scope>
    <source>
        <strain evidence="6">Female</strain>
        <tissue evidence="6">Salivary gland</tissue>
    </source>
</reference>
<dbReference type="PANTHER" id="PTHR31703">
    <property type="entry name" value="UPF0669 PROTEIN C6ORF120"/>
    <property type="match status" value="1"/>
</dbReference>
<dbReference type="GO" id="GO:0005576">
    <property type="term" value="C:extracellular region"/>
    <property type="evidence" value="ECO:0007669"/>
    <property type="project" value="UniProtKB-SubCell"/>
</dbReference>
<protein>
    <submittedName>
        <fullName evidence="6">Uncharacterized protein</fullName>
    </submittedName>
</protein>
<evidence type="ECO:0000256" key="5">
    <source>
        <dbReference type="ARBA" id="ARBA00023180"/>
    </source>
</evidence>
<feature type="non-terminal residue" evidence="6">
    <location>
        <position position="1"/>
    </location>
</feature>
<evidence type="ECO:0000256" key="2">
    <source>
        <dbReference type="ARBA" id="ARBA00008960"/>
    </source>
</evidence>
<evidence type="ECO:0000313" key="6">
    <source>
        <dbReference type="EMBL" id="JAT79133.1"/>
    </source>
</evidence>